<dbReference type="PROSITE" id="PS00445">
    <property type="entry name" value="FGGY_KINASES_2"/>
    <property type="match status" value="1"/>
</dbReference>
<dbReference type="EMBL" id="JAGGDJ010000052">
    <property type="protein sequence ID" value="MBO7748267.1"/>
    <property type="molecule type" value="Genomic_DNA"/>
</dbReference>
<dbReference type="Pfam" id="PF00370">
    <property type="entry name" value="FGGY_N"/>
    <property type="match status" value="1"/>
</dbReference>
<comment type="similarity">
    <text evidence="1 4">Belongs to the FGGY kinase family.</text>
</comment>
<keyword evidence="3 4" id="KW-0418">Kinase</keyword>
<gene>
    <name evidence="7" type="ORF">I8J29_29195</name>
</gene>
<evidence type="ECO:0000256" key="3">
    <source>
        <dbReference type="ARBA" id="ARBA00022777"/>
    </source>
</evidence>
<dbReference type="InterPro" id="IPR018483">
    <property type="entry name" value="Carb_kinase_FGGY_CS"/>
</dbReference>
<dbReference type="SUPFAM" id="SSF53067">
    <property type="entry name" value="Actin-like ATPase domain"/>
    <property type="match status" value="2"/>
</dbReference>
<name>A0ABS3WJ26_9BACL</name>
<protein>
    <submittedName>
        <fullName evidence="7">Carbohydrate kinase</fullName>
    </submittedName>
</protein>
<keyword evidence="8" id="KW-1185">Reference proteome</keyword>
<evidence type="ECO:0000256" key="2">
    <source>
        <dbReference type="ARBA" id="ARBA00022679"/>
    </source>
</evidence>
<proteinExistence type="inferred from homology"/>
<dbReference type="InterPro" id="IPR043129">
    <property type="entry name" value="ATPase_NBD"/>
</dbReference>
<comment type="caution">
    <text evidence="7">The sequence shown here is derived from an EMBL/GenBank/DDBJ whole genome shotgun (WGS) entry which is preliminary data.</text>
</comment>
<evidence type="ECO:0000256" key="4">
    <source>
        <dbReference type="RuleBase" id="RU003733"/>
    </source>
</evidence>
<evidence type="ECO:0000313" key="8">
    <source>
        <dbReference type="Proteomes" id="UP000670947"/>
    </source>
</evidence>
<evidence type="ECO:0000259" key="5">
    <source>
        <dbReference type="Pfam" id="PF00370"/>
    </source>
</evidence>
<dbReference type="PANTHER" id="PTHR43095:SF3">
    <property type="entry name" value="L-XYLULOSE_3-KETO-L-GULONATE KINASE"/>
    <property type="match status" value="1"/>
</dbReference>
<dbReference type="PIRSF" id="PIRSF000538">
    <property type="entry name" value="GlpK"/>
    <property type="match status" value="1"/>
</dbReference>
<dbReference type="RefSeq" id="WP_208850846.1">
    <property type="nucleotide sequence ID" value="NZ_JAGGDJ010000052.1"/>
</dbReference>
<feature type="domain" description="Carbohydrate kinase FGGY C-terminal" evidence="6">
    <location>
        <begin position="253"/>
        <end position="442"/>
    </location>
</feature>
<feature type="domain" description="Carbohydrate kinase FGGY N-terminal" evidence="5">
    <location>
        <begin position="1"/>
        <end position="243"/>
    </location>
</feature>
<dbReference type="Gene3D" id="3.30.420.40">
    <property type="match status" value="2"/>
</dbReference>
<organism evidence="7 8">
    <name type="scientific">Paenibacillus artemisiicola</name>
    <dbReference type="NCBI Taxonomy" id="1172618"/>
    <lineage>
        <taxon>Bacteria</taxon>
        <taxon>Bacillati</taxon>
        <taxon>Bacillota</taxon>
        <taxon>Bacilli</taxon>
        <taxon>Bacillales</taxon>
        <taxon>Paenibacillaceae</taxon>
        <taxon>Paenibacillus</taxon>
    </lineage>
</organism>
<keyword evidence="2 4" id="KW-0808">Transferase</keyword>
<dbReference type="Proteomes" id="UP000670947">
    <property type="component" value="Unassembled WGS sequence"/>
</dbReference>
<dbReference type="InterPro" id="IPR050406">
    <property type="entry name" value="FGGY_Carb_Kinase"/>
</dbReference>
<dbReference type="PANTHER" id="PTHR43095">
    <property type="entry name" value="SUGAR KINASE"/>
    <property type="match status" value="1"/>
</dbReference>
<accession>A0ABS3WJ26</accession>
<evidence type="ECO:0000259" key="6">
    <source>
        <dbReference type="Pfam" id="PF02782"/>
    </source>
</evidence>
<dbReference type="InterPro" id="IPR018485">
    <property type="entry name" value="FGGY_C"/>
</dbReference>
<dbReference type="CDD" id="cd07773">
    <property type="entry name" value="ASKHA_NBD_FGGY_FK"/>
    <property type="match status" value="1"/>
</dbReference>
<evidence type="ECO:0000256" key="1">
    <source>
        <dbReference type="ARBA" id="ARBA00009156"/>
    </source>
</evidence>
<dbReference type="InterPro" id="IPR018484">
    <property type="entry name" value="FGGY_N"/>
</dbReference>
<dbReference type="Pfam" id="PF02782">
    <property type="entry name" value="FGGY_C"/>
    <property type="match status" value="1"/>
</dbReference>
<dbReference type="GO" id="GO:0016301">
    <property type="term" value="F:kinase activity"/>
    <property type="evidence" value="ECO:0007669"/>
    <property type="project" value="UniProtKB-KW"/>
</dbReference>
<sequence>MLLAIDVGTTNLKAGLFREDGSSVAQAERPNAKAAGPAGTVAYDPERLWEAAAGLIRDVTAAAGSPRVRTIGLTSMAESGLLLDPRSGRARTPILPWFETCSLAQAERVRGEIDAKAHFRQTGLHASFKYGLPKLLWMRDHCPEAFDGSGVWLSVSAYLAYRLTGAIAEDETLAARTFAYRIDRREWNEPFIRHFGFGPERFPRVVPPGSAVGTVLPDVAPGLGLDGGAAVCLAGHDHVAASLVCSAGGDGVYNSMGTAETLVGSIPARALDDADYASGLSFGRHAFPDRMFWMGGHSTSGGSVEWLRDVIGDGGLPYAAIMELLEGTAPGPTGILYFPYLAGSGAPRIEPAAKAAFVGLTAKHGRAELLKAALEGNAYQLEFMRREAERVGGSPIRGMNVVGGGAKNGVWLQIKADVSGIALTVPGAAEATLLGAALAAGVGSGVYGSFREAAAAARRPASRRYEPDPGRHARYARLFEHGYMALLGPLSAYYKGLS</sequence>
<dbReference type="InterPro" id="IPR000577">
    <property type="entry name" value="Carb_kinase_FGGY"/>
</dbReference>
<reference evidence="7 8" key="1">
    <citation type="submission" date="2021-03" db="EMBL/GenBank/DDBJ databases">
        <title>Paenibacillus artemisicola MWE-103 whole genome sequence.</title>
        <authorList>
            <person name="Ham Y.J."/>
        </authorList>
    </citation>
    <scope>NUCLEOTIDE SEQUENCE [LARGE SCALE GENOMIC DNA]</scope>
    <source>
        <strain evidence="7 8">MWE-103</strain>
    </source>
</reference>
<evidence type="ECO:0000313" key="7">
    <source>
        <dbReference type="EMBL" id="MBO7748267.1"/>
    </source>
</evidence>